<protein>
    <recommendedName>
        <fullName evidence="4">Adenine methyltransferase</fullName>
    </recommendedName>
</protein>
<reference evidence="2" key="1">
    <citation type="submission" date="2018-12" db="EMBL/GenBank/DDBJ databases">
        <authorList>
            <person name="Will S."/>
            <person name="Neumann-Schaal M."/>
            <person name="Henke P."/>
        </authorList>
    </citation>
    <scope>NUCLEOTIDE SEQUENCE</scope>
    <source>
        <strain evidence="2">PCC 7102</strain>
    </source>
</reference>
<evidence type="ECO:0000256" key="1">
    <source>
        <dbReference type="SAM" id="MobiDB-lite"/>
    </source>
</evidence>
<name>A0A433UM65_9CYAN</name>
<feature type="compositionally biased region" description="Polar residues" evidence="1">
    <location>
        <begin position="193"/>
        <end position="202"/>
    </location>
</feature>
<feature type="region of interest" description="Disordered" evidence="1">
    <location>
        <begin position="193"/>
        <end position="241"/>
    </location>
</feature>
<evidence type="ECO:0008006" key="4">
    <source>
        <dbReference type="Google" id="ProtNLM"/>
    </source>
</evidence>
<dbReference type="InterPro" id="IPR008593">
    <property type="entry name" value="Dam_MeTrfase"/>
</dbReference>
<organism evidence="2 3">
    <name type="scientific">Dulcicalothrix desertica PCC 7102</name>
    <dbReference type="NCBI Taxonomy" id="232991"/>
    <lineage>
        <taxon>Bacteria</taxon>
        <taxon>Bacillati</taxon>
        <taxon>Cyanobacteriota</taxon>
        <taxon>Cyanophyceae</taxon>
        <taxon>Nostocales</taxon>
        <taxon>Calotrichaceae</taxon>
        <taxon>Dulcicalothrix</taxon>
    </lineage>
</organism>
<comment type="caution">
    <text evidence="2">The sequence shown here is derived from an EMBL/GenBank/DDBJ whole genome shotgun (WGS) entry which is preliminary data.</text>
</comment>
<dbReference type="EMBL" id="RSCL01000045">
    <property type="protein sequence ID" value="RUS94929.1"/>
    <property type="molecule type" value="Genomic_DNA"/>
</dbReference>
<gene>
    <name evidence="2" type="ORF">DSM106972_091800</name>
</gene>
<dbReference type="Proteomes" id="UP000271624">
    <property type="component" value="Unassembled WGS sequence"/>
</dbReference>
<dbReference type="Pfam" id="PF05869">
    <property type="entry name" value="Dam"/>
    <property type="match status" value="1"/>
</dbReference>
<accession>A0A433UM65</accession>
<proteinExistence type="predicted"/>
<dbReference type="GO" id="GO:0009007">
    <property type="term" value="F:site-specific DNA-methyltransferase (adenine-specific) activity"/>
    <property type="evidence" value="ECO:0007669"/>
    <property type="project" value="InterPro"/>
</dbReference>
<feature type="compositionally biased region" description="Basic and acidic residues" evidence="1">
    <location>
        <begin position="223"/>
        <end position="235"/>
    </location>
</feature>
<dbReference type="GO" id="GO:0009307">
    <property type="term" value="P:DNA restriction-modification system"/>
    <property type="evidence" value="ECO:0007669"/>
    <property type="project" value="InterPro"/>
</dbReference>
<dbReference type="GO" id="GO:0003677">
    <property type="term" value="F:DNA binding"/>
    <property type="evidence" value="ECO:0007669"/>
    <property type="project" value="InterPro"/>
</dbReference>
<dbReference type="AlphaFoldDB" id="A0A433UM65"/>
<sequence length="394" mass="44598">MDGVTETLYLKIATMKDKSSDNWYTPPYIVELVVQVLGEIDLDPCAEVGKKIPAREHYTINEDGLFQQWHGRIFLNPPYSCPGKWIAKLIEELASCRVTEAIALVPGATDTNWLSPVLKTQPVCFWKGRIKFLDTNYEPKLPARQSHVLIYWGRDSARFIEVFDAYGVVQLPNTILSKLLEAPSNNKSDIFQGHKTNTNVSPIPTEVPEFQGDKTDINISPWKSDEPEFQGDKSDINISPWKSDEPEFQGDKTDMNISPIPTEAPEFQGDKTDMNISPIPTEAPEFQGDKSDMNISPWKNGEPKFQGDKTGINISASSCRRTKGNGSGSIRWRTVIRKGKEYYEAYYHYEFWSSGEREIKSTKYIPKRLLSQVLSLDSQKAPVREILKVLGVVV</sequence>
<reference evidence="2" key="2">
    <citation type="journal article" date="2019" name="Genome Biol. Evol.">
        <title>Day and night: Metabolic profiles and evolutionary relationships of six axenic non-marine cyanobacteria.</title>
        <authorList>
            <person name="Will S.E."/>
            <person name="Henke P."/>
            <person name="Boedeker C."/>
            <person name="Huang S."/>
            <person name="Brinkmann H."/>
            <person name="Rohde M."/>
            <person name="Jarek M."/>
            <person name="Friedl T."/>
            <person name="Seufert S."/>
            <person name="Schumacher M."/>
            <person name="Overmann J."/>
            <person name="Neumann-Schaal M."/>
            <person name="Petersen J."/>
        </authorList>
    </citation>
    <scope>NUCLEOTIDE SEQUENCE [LARGE SCALE GENOMIC DNA]</scope>
    <source>
        <strain evidence="2">PCC 7102</strain>
    </source>
</reference>
<evidence type="ECO:0000313" key="2">
    <source>
        <dbReference type="EMBL" id="RUS94929.1"/>
    </source>
</evidence>
<keyword evidence="3" id="KW-1185">Reference proteome</keyword>
<evidence type="ECO:0000313" key="3">
    <source>
        <dbReference type="Proteomes" id="UP000271624"/>
    </source>
</evidence>